<evidence type="ECO:0000313" key="1">
    <source>
        <dbReference type="EMBL" id="OMO57715.1"/>
    </source>
</evidence>
<organism evidence="1 2">
    <name type="scientific">Corchorus olitorius</name>
    <dbReference type="NCBI Taxonomy" id="93759"/>
    <lineage>
        <taxon>Eukaryota</taxon>
        <taxon>Viridiplantae</taxon>
        <taxon>Streptophyta</taxon>
        <taxon>Embryophyta</taxon>
        <taxon>Tracheophyta</taxon>
        <taxon>Spermatophyta</taxon>
        <taxon>Magnoliopsida</taxon>
        <taxon>eudicotyledons</taxon>
        <taxon>Gunneridae</taxon>
        <taxon>Pentapetalae</taxon>
        <taxon>rosids</taxon>
        <taxon>malvids</taxon>
        <taxon>Malvales</taxon>
        <taxon>Malvaceae</taxon>
        <taxon>Grewioideae</taxon>
        <taxon>Apeibeae</taxon>
        <taxon>Corchorus</taxon>
    </lineage>
</organism>
<gene>
    <name evidence="1" type="ORF">COLO4_35171</name>
</gene>
<sequence length="39" mass="4090">MERQGLDMPVSALGGSVTDPFSLGIAVLKWSSLVVSKRG</sequence>
<keyword evidence="2" id="KW-1185">Reference proteome</keyword>
<evidence type="ECO:0000313" key="2">
    <source>
        <dbReference type="Proteomes" id="UP000187203"/>
    </source>
</evidence>
<dbReference type="AlphaFoldDB" id="A0A1R3GHZ4"/>
<name>A0A1R3GHZ4_9ROSI</name>
<dbReference type="EMBL" id="AWUE01022495">
    <property type="protein sequence ID" value="OMO57715.1"/>
    <property type="molecule type" value="Genomic_DNA"/>
</dbReference>
<accession>A0A1R3GHZ4</accession>
<dbReference type="Proteomes" id="UP000187203">
    <property type="component" value="Unassembled WGS sequence"/>
</dbReference>
<reference evidence="2" key="1">
    <citation type="submission" date="2013-09" db="EMBL/GenBank/DDBJ databases">
        <title>Corchorus olitorius genome sequencing.</title>
        <authorList>
            <person name="Alam M."/>
            <person name="Haque M.S."/>
            <person name="Islam M.S."/>
            <person name="Emdad E.M."/>
            <person name="Islam M.M."/>
            <person name="Ahmed B."/>
            <person name="Halim A."/>
            <person name="Hossen Q.M.M."/>
            <person name="Hossain M.Z."/>
            <person name="Ahmed R."/>
            <person name="Khan M.M."/>
            <person name="Islam R."/>
            <person name="Rashid M.M."/>
            <person name="Khan S.A."/>
            <person name="Rahman M.S."/>
            <person name="Alam M."/>
            <person name="Yahiya A.S."/>
            <person name="Khan M.S."/>
            <person name="Azam M.S."/>
            <person name="Haque T."/>
            <person name="Lashkar M.Z.H."/>
            <person name="Akhand A.I."/>
            <person name="Morshed G."/>
            <person name="Roy S."/>
            <person name="Uddin K.S."/>
            <person name="Rabeya T."/>
            <person name="Hossain A.S."/>
            <person name="Chowdhury A."/>
            <person name="Snigdha A.R."/>
            <person name="Mortoza M.S."/>
            <person name="Matin S.A."/>
            <person name="Hoque S.M.E."/>
            <person name="Islam M.K."/>
            <person name="Roy D.K."/>
            <person name="Haider R."/>
            <person name="Moosa M.M."/>
            <person name="Elias S.M."/>
            <person name="Hasan A.M."/>
            <person name="Jahan S."/>
            <person name="Shafiuddin M."/>
            <person name="Mahmood N."/>
            <person name="Shommy N.S."/>
        </authorList>
    </citation>
    <scope>NUCLEOTIDE SEQUENCE [LARGE SCALE GENOMIC DNA]</scope>
    <source>
        <strain evidence="2">cv. O-4</strain>
    </source>
</reference>
<protein>
    <submittedName>
        <fullName evidence="1">Uncharacterized protein</fullName>
    </submittedName>
</protein>
<proteinExistence type="predicted"/>
<comment type="caution">
    <text evidence="1">The sequence shown here is derived from an EMBL/GenBank/DDBJ whole genome shotgun (WGS) entry which is preliminary data.</text>
</comment>